<evidence type="ECO:0000256" key="5">
    <source>
        <dbReference type="ARBA" id="ARBA00022777"/>
    </source>
</evidence>
<dbReference type="InterPro" id="IPR000700">
    <property type="entry name" value="PAS-assoc_C"/>
</dbReference>
<keyword evidence="12" id="KW-1185">Reference proteome</keyword>
<dbReference type="OrthoDB" id="9796100at2"/>
<dbReference type="InterPro" id="IPR004358">
    <property type="entry name" value="Sig_transdc_His_kin-like_C"/>
</dbReference>
<dbReference type="CDD" id="cd00082">
    <property type="entry name" value="HisKA"/>
    <property type="match status" value="1"/>
</dbReference>
<evidence type="ECO:0000259" key="9">
    <source>
        <dbReference type="PROSITE" id="PS50112"/>
    </source>
</evidence>
<organism evidence="11 12">
    <name type="scientific">Phenylobacterium deserti</name>
    <dbReference type="NCBI Taxonomy" id="1914756"/>
    <lineage>
        <taxon>Bacteria</taxon>
        <taxon>Pseudomonadati</taxon>
        <taxon>Pseudomonadota</taxon>
        <taxon>Alphaproteobacteria</taxon>
        <taxon>Caulobacterales</taxon>
        <taxon>Caulobacteraceae</taxon>
        <taxon>Phenylobacterium</taxon>
    </lineage>
</organism>
<dbReference type="InterPro" id="IPR000014">
    <property type="entry name" value="PAS"/>
</dbReference>
<dbReference type="PRINTS" id="PR00344">
    <property type="entry name" value="BCTRLSENSOR"/>
</dbReference>
<dbReference type="Proteomes" id="UP000249725">
    <property type="component" value="Unassembled WGS sequence"/>
</dbReference>
<dbReference type="InterPro" id="IPR005467">
    <property type="entry name" value="His_kinase_dom"/>
</dbReference>
<proteinExistence type="predicted"/>
<comment type="catalytic activity">
    <reaction evidence="1">
        <text>ATP + protein L-histidine = ADP + protein N-phospho-L-histidine.</text>
        <dbReference type="EC" id="2.7.13.3"/>
    </reaction>
</comment>
<feature type="domain" description="Response regulatory" evidence="8">
    <location>
        <begin position="762"/>
        <end position="872"/>
    </location>
</feature>
<dbReference type="GO" id="GO:0000155">
    <property type="term" value="F:phosphorelay sensor kinase activity"/>
    <property type="evidence" value="ECO:0007669"/>
    <property type="project" value="InterPro"/>
</dbReference>
<dbReference type="CDD" id="cd00130">
    <property type="entry name" value="PAS"/>
    <property type="match status" value="3"/>
</dbReference>
<dbReference type="SUPFAM" id="SSF52172">
    <property type="entry name" value="CheY-like"/>
    <property type="match status" value="1"/>
</dbReference>
<evidence type="ECO:0000259" key="10">
    <source>
        <dbReference type="PROSITE" id="PS50113"/>
    </source>
</evidence>
<dbReference type="InterPro" id="IPR001610">
    <property type="entry name" value="PAC"/>
</dbReference>
<dbReference type="InterPro" id="IPR013655">
    <property type="entry name" value="PAS_fold_3"/>
</dbReference>
<feature type="domain" description="PAS" evidence="9">
    <location>
        <begin position="399"/>
        <end position="450"/>
    </location>
</feature>
<keyword evidence="3 6" id="KW-0597">Phosphoprotein</keyword>
<evidence type="ECO:0000313" key="12">
    <source>
        <dbReference type="Proteomes" id="UP000249725"/>
    </source>
</evidence>
<feature type="domain" description="PAC" evidence="10">
    <location>
        <begin position="315"/>
        <end position="368"/>
    </location>
</feature>
<evidence type="ECO:0000259" key="8">
    <source>
        <dbReference type="PROSITE" id="PS50110"/>
    </source>
</evidence>
<dbReference type="InterPro" id="IPR003661">
    <property type="entry name" value="HisK_dim/P_dom"/>
</dbReference>
<evidence type="ECO:0000256" key="3">
    <source>
        <dbReference type="ARBA" id="ARBA00022553"/>
    </source>
</evidence>
<sequence length="876" mass="96431">MFIAWGEDRTLLYNEGYAEILAAKHPAALGRDLLEVWEEIRSDLLPIVDQAYGGEPVHMADIELWMLRKGFLEETHFAFSYTPVRDDAGVVRGIFCACLEITEQVVGERRRREAEAALREREERLRHVLDGMAEGFTLIAPDFTILEQNPEAARRGRPNDEVIGRSHWDVYPGSEDSELGRLLKSAMAEQKPASLEHRYVWEDGRPQWLDMRAYPTQDGWLAVFWRDITEQKQAEERLRESEARFRLMADAVPQIVWITDGEGRVEFFNKQWSAYTGAIYHPDTAAETSEKYVHPDDGAATMAAFEEARRTGGAFLVEHRIRSKSGDYRWFLVRAEPYRDPATGEITRWFGASVDIHDRREAEARLRDLNETLATQVAERSAERDRLWNLSQDMLARADYTGMMSAVSPAWADVLGWSETELLSRGYATFMHPEDMPPTLEAIQRMSVTGKPTRFENRIATRDGGYKPIEWTVAPEPDGANFIAVGRDISAARAREAELVAAQDALRQSQKMEAMGQLTGGVAHDFNNLLMPIIGGLDMLQRRDFGTERDRRLIDGALQSAERAKTLVQRLLAFARRQPLQATSVDLKQLVANMAELVDATTGPNVDVRLEVQDDLPPAEADPNQLEMAILNLAVNARDAMPDGGTLTISAERGAPPSSARAAGGPHGYVRLSIADTGAGMDEETRARAVEPFFSTKGVGKGTGLGLSMVHGLAAQLGGELTIDSAPGEGATVSLWLPVSQSQPEDGGRAEMPAPSEGPVGAALLVDDEDLVRTTTADMLVQLGFQVVEANSGEHALSLIAGGLVPDLLVTDHLMPGINGAELARRLRADRPDLPILIVSGYADAEGLPTDLARLTKPFRSAELTASLVTLGALAK</sequence>
<dbReference type="Pfam" id="PF08447">
    <property type="entry name" value="PAS_3"/>
    <property type="match status" value="2"/>
</dbReference>
<dbReference type="EMBL" id="QFYR01000005">
    <property type="protein sequence ID" value="RAK51093.1"/>
    <property type="molecule type" value="Genomic_DNA"/>
</dbReference>
<dbReference type="NCBIfam" id="TIGR00229">
    <property type="entry name" value="sensory_box"/>
    <property type="match status" value="3"/>
</dbReference>
<dbReference type="InterPro" id="IPR036097">
    <property type="entry name" value="HisK_dim/P_sf"/>
</dbReference>
<dbReference type="PROSITE" id="PS50109">
    <property type="entry name" value="HIS_KIN"/>
    <property type="match status" value="1"/>
</dbReference>
<dbReference type="Pfam" id="PF00512">
    <property type="entry name" value="HisKA"/>
    <property type="match status" value="1"/>
</dbReference>
<dbReference type="InterPro" id="IPR003594">
    <property type="entry name" value="HATPase_dom"/>
</dbReference>
<dbReference type="InterPro" id="IPR013656">
    <property type="entry name" value="PAS_4"/>
</dbReference>
<dbReference type="EC" id="2.7.13.3" evidence="2"/>
<evidence type="ECO:0000259" key="7">
    <source>
        <dbReference type="PROSITE" id="PS50109"/>
    </source>
</evidence>
<feature type="domain" description="PAC" evidence="10">
    <location>
        <begin position="193"/>
        <end position="240"/>
    </location>
</feature>
<dbReference type="SUPFAM" id="SSF47384">
    <property type="entry name" value="Homodimeric domain of signal transducing histidine kinase"/>
    <property type="match status" value="1"/>
</dbReference>
<dbReference type="PANTHER" id="PTHR43304:SF1">
    <property type="entry name" value="PAC DOMAIN-CONTAINING PROTEIN"/>
    <property type="match status" value="1"/>
</dbReference>
<gene>
    <name evidence="11" type="ORF">DJ018_17285</name>
</gene>
<accession>A0A328A8W0</accession>
<protein>
    <recommendedName>
        <fullName evidence="2">histidine kinase</fullName>
        <ecNumber evidence="2">2.7.13.3</ecNumber>
    </recommendedName>
</protein>
<feature type="modified residue" description="4-aspartylphosphate" evidence="6">
    <location>
        <position position="812"/>
    </location>
</feature>
<dbReference type="SUPFAM" id="SSF55785">
    <property type="entry name" value="PYP-like sensor domain (PAS domain)"/>
    <property type="match status" value="4"/>
</dbReference>
<feature type="domain" description="Histidine kinase" evidence="7">
    <location>
        <begin position="521"/>
        <end position="741"/>
    </location>
</feature>
<dbReference type="SMART" id="SM00086">
    <property type="entry name" value="PAC"/>
    <property type="match status" value="4"/>
</dbReference>
<dbReference type="Gene3D" id="3.30.565.10">
    <property type="entry name" value="Histidine kinase-like ATPase, C-terminal domain"/>
    <property type="match status" value="1"/>
</dbReference>
<keyword evidence="5 11" id="KW-0418">Kinase</keyword>
<evidence type="ECO:0000256" key="2">
    <source>
        <dbReference type="ARBA" id="ARBA00012438"/>
    </source>
</evidence>
<dbReference type="Gene3D" id="3.40.50.2300">
    <property type="match status" value="1"/>
</dbReference>
<feature type="domain" description="PAS" evidence="9">
    <location>
        <begin position="241"/>
        <end position="312"/>
    </location>
</feature>
<dbReference type="InterPro" id="IPR001789">
    <property type="entry name" value="Sig_transdc_resp-reg_receiver"/>
</dbReference>
<dbReference type="InterPro" id="IPR036890">
    <property type="entry name" value="HATPase_C_sf"/>
</dbReference>
<dbReference type="PANTHER" id="PTHR43304">
    <property type="entry name" value="PHYTOCHROME-LIKE PROTEIN CPH1"/>
    <property type="match status" value="1"/>
</dbReference>
<dbReference type="AlphaFoldDB" id="A0A328A8W0"/>
<dbReference type="Gene3D" id="3.30.450.20">
    <property type="entry name" value="PAS domain"/>
    <property type="match status" value="4"/>
</dbReference>
<dbReference type="SMART" id="SM00388">
    <property type="entry name" value="HisKA"/>
    <property type="match status" value="1"/>
</dbReference>
<dbReference type="InterPro" id="IPR052162">
    <property type="entry name" value="Sensor_kinase/Photoreceptor"/>
</dbReference>
<dbReference type="InterPro" id="IPR035965">
    <property type="entry name" value="PAS-like_dom_sf"/>
</dbReference>
<dbReference type="SMART" id="SM00448">
    <property type="entry name" value="REC"/>
    <property type="match status" value="1"/>
</dbReference>
<comment type="caution">
    <text evidence="11">The sequence shown here is derived from an EMBL/GenBank/DDBJ whole genome shotgun (WGS) entry which is preliminary data.</text>
</comment>
<dbReference type="Pfam" id="PF02518">
    <property type="entry name" value="HATPase_c"/>
    <property type="match status" value="1"/>
</dbReference>
<dbReference type="Pfam" id="PF00072">
    <property type="entry name" value="Response_reg"/>
    <property type="match status" value="1"/>
</dbReference>
<dbReference type="PROSITE" id="PS50112">
    <property type="entry name" value="PAS"/>
    <property type="match status" value="2"/>
</dbReference>
<dbReference type="SUPFAM" id="SSF55874">
    <property type="entry name" value="ATPase domain of HSP90 chaperone/DNA topoisomerase II/histidine kinase"/>
    <property type="match status" value="1"/>
</dbReference>
<evidence type="ECO:0000256" key="6">
    <source>
        <dbReference type="PROSITE-ProRule" id="PRU00169"/>
    </source>
</evidence>
<dbReference type="SMART" id="SM00091">
    <property type="entry name" value="PAS"/>
    <property type="match status" value="3"/>
</dbReference>
<dbReference type="FunFam" id="3.30.450.20:FF:000099">
    <property type="entry name" value="Sensory box sensor histidine kinase"/>
    <property type="match status" value="1"/>
</dbReference>
<dbReference type="PROSITE" id="PS50110">
    <property type="entry name" value="RESPONSE_REGULATORY"/>
    <property type="match status" value="1"/>
</dbReference>
<dbReference type="SMART" id="SM00387">
    <property type="entry name" value="HATPase_c"/>
    <property type="match status" value="1"/>
</dbReference>
<dbReference type="Pfam" id="PF08448">
    <property type="entry name" value="PAS_4"/>
    <property type="match status" value="2"/>
</dbReference>
<keyword evidence="4" id="KW-0808">Transferase</keyword>
<evidence type="ECO:0000256" key="1">
    <source>
        <dbReference type="ARBA" id="ARBA00000085"/>
    </source>
</evidence>
<reference evidence="12" key="1">
    <citation type="submission" date="2018-05" db="EMBL/GenBank/DDBJ databases">
        <authorList>
            <person name="Li X."/>
        </authorList>
    </citation>
    <scope>NUCLEOTIDE SEQUENCE [LARGE SCALE GENOMIC DNA]</scope>
    <source>
        <strain evidence="12">YIM 73061</strain>
    </source>
</reference>
<evidence type="ECO:0000313" key="11">
    <source>
        <dbReference type="EMBL" id="RAK51093.1"/>
    </source>
</evidence>
<dbReference type="Gene3D" id="1.10.287.130">
    <property type="match status" value="1"/>
</dbReference>
<name>A0A328A8W0_9CAUL</name>
<dbReference type="PROSITE" id="PS50113">
    <property type="entry name" value="PAC"/>
    <property type="match status" value="2"/>
</dbReference>
<evidence type="ECO:0000256" key="4">
    <source>
        <dbReference type="ARBA" id="ARBA00022679"/>
    </source>
</evidence>
<dbReference type="InterPro" id="IPR011006">
    <property type="entry name" value="CheY-like_superfamily"/>
</dbReference>